<dbReference type="KEGG" id="mcj:MCON_2042"/>
<evidence type="ECO:0000313" key="2">
    <source>
        <dbReference type="Proteomes" id="UP000007807"/>
    </source>
</evidence>
<gene>
    <name evidence="1" type="ordered locus">MCON_2042</name>
</gene>
<dbReference type="PROSITE" id="PS51257">
    <property type="entry name" value="PROKAR_LIPOPROTEIN"/>
    <property type="match status" value="1"/>
</dbReference>
<reference evidence="1 2" key="1">
    <citation type="journal article" date="2011" name="J. Bacteriol.">
        <title>Complete genome sequence of Methanosaeta concilii, a specialist in aceticlastic methanogenesis.</title>
        <authorList>
            <person name="Barber R.D."/>
            <person name="Zhang L."/>
            <person name="Harnack M."/>
            <person name="Olson M.V."/>
            <person name="Kaul R."/>
            <person name="Ingram-Smith C."/>
            <person name="Smith K.S."/>
        </authorList>
    </citation>
    <scope>NUCLEOTIDE SEQUENCE [LARGE SCALE GENOMIC DNA]</scope>
    <source>
        <strain evidence="2">ATCC 5969 / DSM 3671 / JCM 10134 / NBRC 103675 / OCM 69 / GP-6</strain>
    </source>
</reference>
<dbReference type="Proteomes" id="UP000007807">
    <property type="component" value="Chromosome"/>
</dbReference>
<evidence type="ECO:0000313" key="1">
    <source>
        <dbReference type="EMBL" id="AEB68595.1"/>
    </source>
</evidence>
<name>F4BX39_METSG</name>
<keyword evidence="1" id="KW-0449">Lipoprotein</keyword>
<dbReference type="AlphaFoldDB" id="F4BX39"/>
<keyword evidence="2" id="KW-1185">Reference proteome</keyword>
<organism evidence="1 2">
    <name type="scientific">Methanothrix soehngenii (strain ATCC 5969 / DSM 3671 / JCM 10134 / NBRC 103675 / OCM 69 / GP-6)</name>
    <name type="common">Methanosaeta concilii</name>
    <dbReference type="NCBI Taxonomy" id="990316"/>
    <lineage>
        <taxon>Archaea</taxon>
        <taxon>Methanobacteriati</taxon>
        <taxon>Methanobacteriota</taxon>
        <taxon>Stenosarchaea group</taxon>
        <taxon>Methanomicrobia</taxon>
        <taxon>Methanotrichales</taxon>
        <taxon>Methanotrichaceae</taxon>
        <taxon>Methanothrix</taxon>
    </lineage>
</organism>
<dbReference type="RefSeq" id="WP_013719637.1">
    <property type="nucleotide sequence ID" value="NC_015416.1"/>
</dbReference>
<protein>
    <submittedName>
        <fullName evidence="1">Lipoprotein, putative</fullName>
    </submittedName>
</protein>
<accession>F4BX39</accession>
<dbReference type="InParanoid" id="F4BX39"/>
<dbReference type="EMBL" id="CP002565">
    <property type="protein sequence ID" value="AEB68595.1"/>
    <property type="molecule type" value="Genomic_DNA"/>
</dbReference>
<dbReference type="GeneID" id="10461537"/>
<sequence length="107" mass="11178">MKKLVIYLLAFLLLGAGCLAAPMKLDGSAGKAILDGMNSRTENQTVANLTIDQTSSENESLDQVRGQNGGLWSWGGVPSGYALNKSTGELEPVPAGGADWLTALIDL</sequence>
<dbReference type="STRING" id="990316.MCON_2042"/>
<dbReference type="HOGENOM" id="CLU_2204105_0_0_2"/>
<proteinExistence type="predicted"/>